<keyword evidence="2" id="KW-0812">Transmembrane</keyword>
<proteinExistence type="predicted"/>
<keyword evidence="2" id="KW-0472">Membrane</keyword>
<gene>
    <name evidence="3" type="ORF">C1704_10230</name>
</gene>
<accession>A0A2S5SUD1</accession>
<feature type="transmembrane region" description="Helical" evidence="2">
    <location>
        <begin position="82"/>
        <end position="101"/>
    </location>
</feature>
<keyword evidence="2" id="KW-1133">Transmembrane helix</keyword>
<protein>
    <submittedName>
        <fullName evidence="3">Uncharacterized protein</fullName>
    </submittedName>
</protein>
<organism evidence="3 4">
    <name type="scientific">Caldimonas caldifontis</name>
    <dbReference type="NCBI Taxonomy" id="1452508"/>
    <lineage>
        <taxon>Bacteria</taxon>
        <taxon>Pseudomonadati</taxon>
        <taxon>Pseudomonadota</taxon>
        <taxon>Betaproteobacteria</taxon>
        <taxon>Burkholderiales</taxon>
        <taxon>Sphaerotilaceae</taxon>
        <taxon>Caldimonas</taxon>
    </lineage>
</organism>
<evidence type="ECO:0000256" key="1">
    <source>
        <dbReference type="SAM" id="MobiDB-lite"/>
    </source>
</evidence>
<dbReference type="AlphaFoldDB" id="A0A2S5SUD1"/>
<evidence type="ECO:0000256" key="2">
    <source>
        <dbReference type="SAM" id="Phobius"/>
    </source>
</evidence>
<dbReference type="EMBL" id="PSNX01000008">
    <property type="protein sequence ID" value="PPE66341.1"/>
    <property type="molecule type" value="Genomic_DNA"/>
</dbReference>
<evidence type="ECO:0000313" key="4">
    <source>
        <dbReference type="Proteomes" id="UP000238605"/>
    </source>
</evidence>
<name>A0A2S5SUD1_9BURK</name>
<dbReference type="Proteomes" id="UP000238605">
    <property type="component" value="Unassembled WGS sequence"/>
</dbReference>
<evidence type="ECO:0000313" key="3">
    <source>
        <dbReference type="EMBL" id="PPE66341.1"/>
    </source>
</evidence>
<reference evidence="3 4" key="1">
    <citation type="submission" date="2018-02" db="EMBL/GenBank/DDBJ databases">
        <title>Reclassifiation of [Polyangium] brachysporum DSM 7029 as Guopingzhaonella breviflexa gen. nov., sp. nov., a member of the family Comamonadaceae.</title>
        <authorList>
            <person name="Tang B."/>
        </authorList>
    </citation>
    <scope>NUCLEOTIDE SEQUENCE [LARGE SCALE GENOMIC DNA]</scope>
    <source>
        <strain evidence="3 4">BCRC 80649</strain>
    </source>
</reference>
<sequence length="233" mass="25922">MMEVLVATLVAVGIVAMLEVGTAKAIRAVQLSASPLSGEAMDSFVYERSLLTPERDLYIVWAGLIAAGLLAGLAWSLGQGWLYALALLAWLAALGWDLWTWERAAASVKHVSWRRGWKHSTRQVPVSQVNEVHVVEKPGLGPLGLCYIALTLADGKAVKLPRTAALGGLGRVEDVANFIRLQMQQVQEMRERRANEKRRERARKEPKDPVERELRRKLVELRRAQGQKTETPT</sequence>
<dbReference type="RefSeq" id="WP_104302624.1">
    <property type="nucleotide sequence ID" value="NZ_PSNX01000008.1"/>
</dbReference>
<feature type="transmembrane region" description="Helical" evidence="2">
    <location>
        <begin position="57"/>
        <end position="75"/>
    </location>
</feature>
<comment type="caution">
    <text evidence="3">The sequence shown here is derived from an EMBL/GenBank/DDBJ whole genome shotgun (WGS) entry which is preliminary data.</text>
</comment>
<feature type="region of interest" description="Disordered" evidence="1">
    <location>
        <begin position="190"/>
        <end position="214"/>
    </location>
</feature>
<keyword evidence="4" id="KW-1185">Reference proteome</keyword>